<reference evidence="2 3" key="1">
    <citation type="journal article" date="2019" name="PLoS ONE">
        <title>Comparative genome analysis indicates high evolutionary potential of pathogenicity genes in Colletotrichum tanaceti.</title>
        <authorList>
            <person name="Lelwala R.V."/>
            <person name="Korhonen P.K."/>
            <person name="Young N.D."/>
            <person name="Scott J.B."/>
            <person name="Ades P.A."/>
            <person name="Gasser R.B."/>
            <person name="Taylor P.W.J."/>
        </authorList>
    </citation>
    <scope>NUCLEOTIDE SEQUENCE [LARGE SCALE GENOMIC DNA]</scope>
    <source>
        <strain evidence="2">BRIP57314</strain>
    </source>
</reference>
<evidence type="ECO:0000313" key="3">
    <source>
        <dbReference type="Proteomes" id="UP000310108"/>
    </source>
</evidence>
<dbReference type="EMBL" id="PJEX01000038">
    <property type="protein sequence ID" value="TKW57692.1"/>
    <property type="molecule type" value="Genomic_DNA"/>
</dbReference>
<keyword evidence="3" id="KW-1185">Reference proteome</keyword>
<dbReference type="STRING" id="1306861.A0A4U6XPK9"/>
<dbReference type="AlphaFoldDB" id="A0A4U6XPK9"/>
<feature type="signal peptide" evidence="1">
    <location>
        <begin position="1"/>
        <end position="18"/>
    </location>
</feature>
<dbReference type="OrthoDB" id="1894652at2759"/>
<dbReference type="Proteomes" id="UP000310108">
    <property type="component" value="Unassembled WGS sequence"/>
</dbReference>
<protein>
    <submittedName>
        <fullName evidence="2">Uncharacterized protein</fullName>
    </submittedName>
</protein>
<name>A0A4U6XPK9_9PEZI</name>
<organism evidence="2 3">
    <name type="scientific">Colletotrichum tanaceti</name>
    <dbReference type="NCBI Taxonomy" id="1306861"/>
    <lineage>
        <taxon>Eukaryota</taxon>
        <taxon>Fungi</taxon>
        <taxon>Dikarya</taxon>
        <taxon>Ascomycota</taxon>
        <taxon>Pezizomycotina</taxon>
        <taxon>Sordariomycetes</taxon>
        <taxon>Hypocreomycetidae</taxon>
        <taxon>Glomerellales</taxon>
        <taxon>Glomerellaceae</taxon>
        <taxon>Colletotrichum</taxon>
        <taxon>Colletotrichum destructivum species complex</taxon>
    </lineage>
</organism>
<comment type="caution">
    <text evidence="2">The sequence shown here is derived from an EMBL/GenBank/DDBJ whole genome shotgun (WGS) entry which is preliminary data.</text>
</comment>
<dbReference type="PANTHER" id="PTHR39219:SF1">
    <property type="entry name" value="ER MEMBRANE PROTEIN COMPLEX SUBUNIT 10"/>
    <property type="match status" value="1"/>
</dbReference>
<evidence type="ECO:0000256" key="1">
    <source>
        <dbReference type="SAM" id="SignalP"/>
    </source>
</evidence>
<feature type="chain" id="PRO_5020801279" evidence="1">
    <location>
        <begin position="19"/>
        <end position="289"/>
    </location>
</feature>
<accession>A0A4U6XPK9</accession>
<dbReference type="PANTHER" id="PTHR39219">
    <property type="entry name" value="ER MEMBRANE PROTEIN COMPLEX SUBUNIT 10"/>
    <property type="match status" value="1"/>
</dbReference>
<keyword evidence="1" id="KW-0732">Signal</keyword>
<gene>
    <name evidence="2" type="ORF">CTA1_6733</name>
</gene>
<proteinExistence type="predicted"/>
<evidence type="ECO:0000313" key="2">
    <source>
        <dbReference type="EMBL" id="TKW57692.1"/>
    </source>
</evidence>
<sequence length="289" mass="31621">MRATILLSAFFAATLAAAETRVAKVYIEPVSPTPQTPALLAEIEYDTKRPADASVTSYEAPDLSAGANDGPVPKLVRIGIFDPSTSEWTSSVSVASTENFDKGYAPNIILSVDSVSEEVVGAGVKGVRIDAGATRDFGPQAVMRVSVQGKTPELNKPVVLSPEGRKVVQEEKPFWLKYIALIPGVPENWGVGEELLTFAQVLVGDCNCRVNDRHGWRRRKVEDGHEGYPTIDALRSSLAHWEGRVSRKDYRKELKPRQKTSIVPHLAKLVTFPRQPLDPTSHTMSHIIA</sequence>